<dbReference type="RefSeq" id="WP_206294932.1">
    <property type="nucleotide sequence ID" value="NZ_CP063458.1"/>
</dbReference>
<dbReference type="GO" id="GO:0071949">
    <property type="term" value="F:FAD binding"/>
    <property type="evidence" value="ECO:0007669"/>
    <property type="project" value="InterPro"/>
</dbReference>
<dbReference type="Gene3D" id="3.50.50.60">
    <property type="entry name" value="FAD/NAD(P)-binding domain"/>
    <property type="match status" value="1"/>
</dbReference>
<dbReference type="InterPro" id="IPR050816">
    <property type="entry name" value="Flavin-dep_Halogenase_NPB"/>
</dbReference>
<dbReference type="Proteomes" id="UP000593765">
    <property type="component" value="Chromosome"/>
</dbReference>
<name>A0A7M2X3P4_9BACT</name>
<evidence type="ECO:0000313" key="2">
    <source>
        <dbReference type="EMBL" id="QOV91631.1"/>
    </source>
</evidence>
<evidence type="ECO:0000313" key="3">
    <source>
        <dbReference type="Proteomes" id="UP000593765"/>
    </source>
</evidence>
<reference evidence="2 3" key="1">
    <citation type="submission" date="2020-10" db="EMBL/GenBank/DDBJ databases">
        <title>Wide distribution of Phycisphaera-like planctomycetes from WD2101 soil group in peatlands and genome analysis of the first cultivated representative.</title>
        <authorList>
            <person name="Dedysh S.N."/>
            <person name="Beletsky A.V."/>
            <person name="Ivanova A."/>
            <person name="Kulichevskaya I.S."/>
            <person name="Suzina N.E."/>
            <person name="Philippov D.A."/>
            <person name="Rakitin A.L."/>
            <person name="Mardanov A.V."/>
            <person name="Ravin N.V."/>
        </authorList>
    </citation>
    <scope>NUCLEOTIDE SEQUENCE [LARGE SCALE GENOMIC DNA]</scope>
    <source>
        <strain evidence="2 3">M1803</strain>
    </source>
</reference>
<dbReference type="AlphaFoldDB" id="A0A7M2X3P4"/>
<sequence>MENDHSATSEFYDAIVIGGGPAGSTAALVLARAGVRALVLDKTSFPRFRIGESFLPRCYAFIRDELGLEDVVKALPKVDKFGAEFAMGNCPDGQTIRFAFDGSLTPGGRTFNIERSVFDQMMLDQAASAGADVRENVGVREIIELADGAVRIRTDDEQVISARWLLDASGQATVVGRHLKTRVNAQEPELQKVAYFGHFHGVKRLPGSEEGHPLIIMCDEGWFWVIHINETTTSVGLVMDAAIASTLDVPANRRLAWGIARCPLLLERMAEATGPTTNQVVADFTYRCRPYAGPGYFLLGDAAAFMDPIFSTGVCLGMMSGANAAEQIIAVHRNEQSPAAARRKYIKYVEGSTAVFFRLIRGYYKHGFREMFLEGSGPFSIHRAVLSVLAGHVFPKPPWKLRWRLAIFWMCLWLQPKVGMVPRRDRFSLLATEPAAWPPRAGMASAPVLEYASMR</sequence>
<keyword evidence="3" id="KW-1185">Reference proteome</keyword>
<dbReference type="Pfam" id="PF01494">
    <property type="entry name" value="FAD_binding_3"/>
    <property type="match status" value="1"/>
</dbReference>
<evidence type="ECO:0000259" key="1">
    <source>
        <dbReference type="Pfam" id="PF01494"/>
    </source>
</evidence>
<dbReference type="PANTHER" id="PTHR43747">
    <property type="entry name" value="FAD-BINDING PROTEIN"/>
    <property type="match status" value="1"/>
</dbReference>
<dbReference type="KEGG" id="hbs:IPV69_09815"/>
<dbReference type="InterPro" id="IPR002938">
    <property type="entry name" value="FAD-bd"/>
</dbReference>
<dbReference type="InterPro" id="IPR036188">
    <property type="entry name" value="FAD/NAD-bd_sf"/>
</dbReference>
<proteinExistence type="predicted"/>
<dbReference type="SUPFAM" id="SSF51905">
    <property type="entry name" value="FAD/NAD(P)-binding domain"/>
    <property type="match status" value="1"/>
</dbReference>
<accession>A0A7M2X3P4</accession>
<feature type="domain" description="FAD-binding" evidence="1">
    <location>
        <begin position="13"/>
        <end position="337"/>
    </location>
</feature>
<organism evidence="2 3">
    <name type="scientific">Humisphaera borealis</name>
    <dbReference type="NCBI Taxonomy" id="2807512"/>
    <lineage>
        <taxon>Bacteria</taxon>
        <taxon>Pseudomonadati</taxon>
        <taxon>Planctomycetota</taxon>
        <taxon>Phycisphaerae</taxon>
        <taxon>Tepidisphaerales</taxon>
        <taxon>Tepidisphaeraceae</taxon>
        <taxon>Humisphaera</taxon>
    </lineage>
</organism>
<dbReference type="PRINTS" id="PR00420">
    <property type="entry name" value="RNGMNOXGNASE"/>
</dbReference>
<protein>
    <submittedName>
        <fullName evidence="2">Tryptophan 7-halogenase</fullName>
    </submittedName>
</protein>
<dbReference type="EMBL" id="CP063458">
    <property type="protein sequence ID" value="QOV91631.1"/>
    <property type="molecule type" value="Genomic_DNA"/>
</dbReference>
<dbReference type="PANTHER" id="PTHR43747:SF1">
    <property type="entry name" value="SLR1998 PROTEIN"/>
    <property type="match status" value="1"/>
</dbReference>
<gene>
    <name evidence="2" type="ORF">IPV69_09815</name>
</gene>